<dbReference type="PANTHER" id="PTHR43045:SF1">
    <property type="entry name" value="SHIKIMATE TRANSPORTER"/>
    <property type="match status" value="1"/>
</dbReference>
<evidence type="ECO:0000256" key="3">
    <source>
        <dbReference type="ARBA" id="ARBA00022475"/>
    </source>
</evidence>
<feature type="transmembrane region" description="Helical" evidence="7">
    <location>
        <begin position="105"/>
        <end position="123"/>
    </location>
</feature>
<dbReference type="Gene3D" id="1.20.1250.20">
    <property type="entry name" value="MFS general substrate transporter like domains"/>
    <property type="match status" value="1"/>
</dbReference>
<dbReference type="SUPFAM" id="SSF103473">
    <property type="entry name" value="MFS general substrate transporter"/>
    <property type="match status" value="1"/>
</dbReference>
<sequence>MSRIQSGVRNDCHATRGGAPLRRRRTAPLRRAVIASTIGTTIEWYDFFLYSTVTGLVFAKLYFPQSDPLVGTLQAFLIYAVGFIARPVGAAIFGHYGDRIGRKATLIVTLLLMGLATFAVAFVPTYASIGIWGAVILTVLRFIQGVGVGGEWGGSVLMSMEWARTNAHRGFVASWPQFGVPAGLFIANLAVLAMSAISGDAFLTWGWRVPFFLSIVLVAIGLYIRLNILETPIFAKLLAERKIEKTPMLEVIRRQPKDILLSAIARMAEQAPFYIFTAFVFTYGVTTLGASRDLLLTAVLVASVLEFGTIPLFGHVSDLIGRRRMYMIGAAAAGLFGFVYFAMVDTRDPTWIFVAIVLSLVPHSMMYGPQAALIAESFTGRLRYSGASLGYQLASVIAGGPAPLIATALFAYYHSGYAIAIYVFVCGLLSLIAASRLGDYTNKDISQEYDEPQSMSSGDHGHRHA</sequence>
<feature type="transmembrane region" description="Helical" evidence="7">
    <location>
        <begin position="73"/>
        <end position="93"/>
    </location>
</feature>
<keyword evidence="5 7" id="KW-1133">Transmembrane helix</keyword>
<dbReference type="EMBL" id="ABLD01000002">
    <property type="protein sequence ID" value="EDT12168.1"/>
    <property type="molecule type" value="Genomic_DNA"/>
</dbReference>
<dbReference type="GO" id="GO:0022857">
    <property type="term" value="F:transmembrane transporter activity"/>
    <property type="evidence" value="ECO:0007669"/>
    <property type="project" value="InterPro"/>
</dbReference>
<name>B1FUB4_PARG4</name>
<dbReference type="PANTHER" id="PTHR43045">
    <property type="entry name" value="SHIKIMATE TRANSPORTER"/>
    <property type="match status" value="1"/>
</dbReference>
<feature type="transmembrane region" description="Helical" evidence="7">
    <location>
        <begin position="205"/>
        <end position="226"/>
    </location>
</feature>
<gene>
    <name evidence="9" type="ORF">BgramDRAFT_0732</name>
</gene>
<dbReference type="CDD" id="cd17369">
    <property type="entry name" value="MFS_ShiA_like"/>
    <property type="match status" value="1"/>
</dbReference>
<comment type="subcellular location">
    <subcellularLocation>
        <location evidence="1">Cell membrane</location>
        <topology evidence="1">Multi-pass membrane protein</topology>
    </subcellularLocation>
</comment>
<feature type="transmembrane region" description="Helical" evidence="7">
    <location>
        <begin position="389"/>
        <end position="413"/>
    </location>
</feature>
<feature type="transmembrane region" description="Helical" evidence="7">
    <location>
        <begin position="129"/>
        <end position="157"/>
    </location>
</feature>
<feature type="transmembrane region" description="Helical" evidence="7">
    <location>
        <begin position="32"/>
        <end position="53"/>
    </location>
</feature>
<evidence type="ECO:0000313" key="9">
    <source>
        <dbReference type="EMBL" id="EDT12168.1"/>
    </source>
</evidence>
<feature type="transmembrane region" description="Helical" evidence="7">
    <location>
        <begin position="271"/>
        <end position="288"/>
    </location>
</feature>
<evidence type="ECO:0000256" key="7">
    <source>
        <dbReference type="SAM" id="Phobius"/>
    </source>
</evidence>
<feature type="transmembrane region" description="Helical" evidence="7">
    <location>
        <begin position="419"/>
        <end position="437"/>
    </location>
</feature>
<evidence type="ECO:0000256" key="2">
    <source>
        <dbReference type="ARBA" id="ARBA00022448"/>
    </source>
</evidence>
<dbReference type="GO" id="GO:0005886">
    <property type="term" value="C:plasma membrane"/>
    <property type="evidence" value="ECO:0007669"/>
    <property type="project" value="UniProtKB-SubCell"/>
</dbReference>
<dbReference type="AlphaFoldDB" id="B1FUB4"/>
<feature type="transmembrane region" description="Helical" evidence="7">
    <location>
        <begin position="350"/>
        <end position="368"/>
    </location>
</feature>
<evidence type="ECO:0000256" key="5">
    <source>
        <dbReference type="ARBA" id="ARBA00022989"/>
    </source>
</evidence>
<evidence type="ECO:0000256" key="6">
    <source>
        <dbReference type="ARBA" id="ARBA00023136"/>
    </source>
</evidence>
<keyword evidence="6 7" id="KW-0472">Membrane</keyword>
<organism evidence="9 10">
    <name type="scientific">Paraburkholderia graminis (strain ATCC 700544 / DSM 17151 / LMG 18924 / NCIMB 13744 / C4D1M)</name>
    <dbReference type="NCBI Taxonomy" id="396598"/>
    <lineage>
        <taxon>Bacteria</taxon>
        <taxon>Pseudomonadati</taxon>
        <taxon>Pseudomonadota</taxon>
        <taxon>Betaproteobacteria</taxon>
        <taxon>Burkholderiales</taxon>
        <taxon>Burkholderiaceae</taxon>
        <taxon>Paraburkholderia</taxon>
    </lineage>
</organism>
<evidence type="ECO:0000256" key="4">
    <source>
        <dbReference type="ARBA" id="ARBA00022692"/>
    </source>
</evidence>
<protein>
    <submittedName>
        <fullName evidence="9">Major facilitator superfamily MFS_1</fullName>
    </submittedName>
</protein>
<accession>B1FUB4</accession>
<evidence type="ECO:0000259" key="8">
    <source>
        <dbReference type="PROSITE" id="PS50850"/>
    </source>
</evidence>
<feature type="transmembrane region" description="Helical" evidence="7">
    <location>
        <begin position="325"/>
        <end position="344"/>
    </location>
</feature>
<keyword evidence="10" id="KW-1185">Reference proteome</keyword>
<comment type="caution">
    <text evidence="9">The sequence shown here is derived from an EMBL/GenBank/DDBJ whole genome shotgun (WGS) entry which is preliminary data.</text>
</comment>
<feature type="domain" description="Major facilitator superfamily (MFS) profile" evidence="8">
    <location>
        <begin position="32"/>
        <end position="438"/>
    </location>
</feature>
<proteinExistence type="predicted"/>
<feature type="transmembrane region" description="Helical" evidence="7">
    <location>
        <begin position="294"/>
        <end position="313"/>
    </location>
</feature>
<reference evidence="9 10" key="1">
    <citation type="submission" date="2008-03" db="EMBL/GenBank/DDBJ databases">
        <title>Sequencing of the draft genome and assembly of Burkholderia graminis C4D1M.</title>
        <authorList>
            <consortium name="US DOE Joint Genome Institute (JGI-PGF)"/>
            <person name="Copeland A."/>
            <person name="Lucas S."/>
            <person name="Lapidus A."/>
            <person name="Glavina del Rio T."/>
            <person name="Dalin E."/>
            <person name="Tice H."/>
            <person name="Bruce D."/>
            <person name="Goodwin L."/>
            <person name="Pitluck S."/>
            <person name="Larimer F."/>
            <person name="Land M.L."/>
            <person name="Hauser L."/>
            <person name="Tiedje J."/>
            <person name="Richardson P."/>
        </authorList>
    </citation>
    <scope>NUCLEOTIDE SEQUENCE [LARGE SCALE GENOMIC DNA]</scope>
    <source>
        <strain evidence="10">ATCC 700544 / DSM 17151 / LMG 18924 / NCIMB 13744 / C4D1M</strain>
    </source>
</reference>
<feature type="transmembrane region" description="Helical" evidence="7">
    <location>
        <begin position="178"/>
        <end position="199"/>
    </location>
</feature>
<dbReference type="InterPro" id="IPR020846">
    <property type="entry name" value="MFS_dom"/>
</dbReference>
<dbReference type="Proteomes" id="UP000005045">
    <property type="component" value="Unassembled WGS sequence"/>
</dbReference>
<evidence type="ECO:0000256" key="1">
    <source>
        <dbReference type="ARBA" id="ARBA00004651"/>
    </source>
</evidence>
<evidence type="ECO:0000313" key="10">
    <source>
        <dbReference type="Proteomes" id="UP000005045"/>
    </source>
</evidence>
<dbReference type="InterPro" id="IPR011701">
    <property type="entry name" value="MFS"/>
</dbReference>
<dbReference type="InterPro" id="IPR036259">
    <property type="entry name" value="MFS_trans_sf"/>
</dbReference>
<dbReference type="Pfam" id="PF07690">
    <property type="entry name" value="MFS_1"/>
    <property type="match status" value="1"/>
</dbReference>
<keyword evidence="2" id="KW-0813">Transport</keyword>
<dbReference type="PROSITE" id="PS50850">
    <property type="entry name" value="MFS"/>
    <property type="match status" value="1"/>
</dbReference>
<keyword evidence="3" id="KW-1003">Cell membrane</keyword>
<keyword evidence="4 7" id="KW-0812">Transmembrane</keyword>